<protein>
    <submittedName>
        <fullName evidence="2">DUF1801 domain-containing protein</fullName>
    </submittedName>
</protein>
<evidence type="ECO:0000313" key="3">
    <source>
        <dbReference type="Proteomes" id="UP001379235"/>
    </source>
</evidence>
<name>A0ABU8S7M4_9SPHN</name>
<reference evidence="2 3" key="1">
    <citation type="submission" date="2024-03" db="EMBL/GenBank/DDBJ databases">
        <authorList>
            <person name="Jo J.-H."/>
        </authorList>
    </citation>
    <scope>NUCLEOTIDE SEQUENCE [LARGE SCALE GENOMIC DNA]</scope>
    <source>
        <strain evidence="2 3">AS3R-12</strain>
    </source>
</reference>
<dbReference type="Pfam" id="PF08818">
    <property type="entry name" value="DUF1801"/>
    <property type="match status" value="1"/>
</dbReference>
<feature type="domain" description="YdhG-like" evidence="1">
    <location>
        <begin position="39"/>
        <end position="145"/>
    </location>
</feature>
<dbReference type="Proteomes" id="UP001379235">
    <property type="component" value="Unassembled WGS sequence"/>
</dbReference>
<evidence type="ECO:0000259" key="1">
    <source>
        <dbReference type="Pfam" id="PF08818"/>
    </source>
</evidence>
<dbReference type="InterPro" id="IPR014922">
    <property type="entry name" value="YdhG-like"/>
</dbReference>
<sequence length="157" mass="17336">MRDRLRVSGGTGMAKAELKTKATEVSAADFIAAVADTRRREEAEVIDAMHRRVTGVEPKMWGPSIIGYGSYNYKYDSGREGTMCRAGFSPRKAAMTIYLMGNYANRQPEADALFARLGKHKTGASCLYINKLADVDAGVLEELVALSWRCMNEAYPE</sequence>
<evidence type="ECO:0000313" key="2">
    <source>
        <dbReference type="EMBL" id="MEJ6009561.1"/>
    </source>
</evidence>
<keyword evidence="3" id="KW-1185">Reference proteome</keyword>
<accession>A0ABU8S7M4</accession>
<comment type="caution">
    <text evidence="2">The sequence shown here is derived from an EMBL/GenBank/DDBJ whole genome shotgun (WGS) entry which is preliminary data.</text>
</comment>
<proteinExistence type="predicted"/>
<gene>
    <name evidence="2" type="ORF">WG900_06480</name>
</gene>
<dbReference type="EMBL" id="JBBHJY010000002">
    <property type="protein sequence ID" value="MEJ6009561.1"/>
    <property type="molecule type" value="Genomic_DNA"/>
</dbReference>
<dbReference type="RefSeq" id="WP_339965686.1">
    <property type="nucleotide sequence ID" value="NZ_JBBHJY010000002.1"/>
</dbReference>
<organism evidence="2 3">
    <name type="scientific">Novosphingobium aquae</name>
    <dbReference type="NCBI Taxonomy" id="3133435"/>
    <lineage>
        <taxon>Bacteria</taxon>
        <taxon>Pseudomonadati</taxon>
        <taxon>Pseudomonadota</taxon>
        <taxon>Alphaproteobacteria</taxon>
        <taxon>Sphingomonadales</taxon>
        <taxon>Sphingomonadaceae</taxon>
        <taxon>Novosphingobium</taxon>
    </lineage>
</organism>